<evidence type="ECO:0000256" key="1">
    <source>
        <dbReference type="SAM" id="Phobius"/>
    </source>
</evidence>
<proteinExistence type="predicted"/>
<dbReference type="EMBL" id="BK014925">
    <property type="protein sequence ID" value="DAD82915.1"/>
    <property type="molecule type" value="Genomic_DNA"/>
</dbReference>
<keyword evidence="1" id="KW-0812">Transmembrane</keyword>
<accession>A0A8S5MLU4</accession>
<feature type="transmembrane region" description="Helical" evidence="1">
    <location>
        <begin position="20"/>
        <end position="37"/>
    </location>
</feature>
<reference evidence="2" key="1">
    <citation type="journal article" date="2021" name="Proc. Natl. Acad. Sci. U.S.A.">
        <title>A Catalog of Tens of Thousands of Viruses from Human Metagenomes Reveals Hidden Associations with Chronic Diseases.</title>
        <authorList>
            <person name="Tisza M.J."/>
            <person name="Buck C.B."/>
        </authorList>
    </citation>
    <scope>NUCLEOTIDE SEQUENCE</scope>
    <source>
        <strain evidence="2">CtXZx16</strain>
    </source>
</reference>
<protein>
    <submittedName>
        <fullName evidence="2">Uncharacterized protein</fullName>
    </submittedName>
</protein>
<sequence length="41" mass="4751">MRWKYYATNLKPKSICGMHTALRCASSSLAVALFYLLKRKE</sequence>
<keyword evidence="1" id="KW-0472">Membrane</keyword>
<organism evidence="2">
    <name type="scientific">Siphoviridae sp. ctXZx16</name>
    <dbReference type="NCBI Taxonomy" id="2826371"/>
    <lineage>
        <taxon>Viruses</taxon>
        <taxon>Duplodnaviria</taxon>
        <taxon>Heunggongvirae</taxon>
        <taxon>Uroviricota</taxon>
        <taxon>Caudoviricetes</taxon>
    </lineage>
</organism>
<name>A0A8S5MLU4_9CAUD</name>
<evidence type="ECO:0000313" key="2">
    <source>
        <dbReference type="EMBL" id="DAD82915.1"/>
    </source>
</evidence>
<keyword evidence="1" id="KW-1133">Transmembrane helix</keyword>